<comment type="caution">
    <text evidence="2">The sequence shown here is derived from an EMBL/GenBank/DDBJ whole genome shotgun (WGS) entry which is preliminary data.</text>
</comment>
<evidence type="ECO:0000313" key="3">
    <source>
        <dbReference type="Proteomes" id="UP000297229"/>
    </source>
</evidence>
<feature type="region of interest" description="Disordered" evidence="1">
    <location>
        <begin position="304"/>
        <end position="337"/>
    </location>
</feature>
<protein>
    <submittedName>
        <fullName evidence="2">Uncharacterized protein</fullName>
    </submittedName>
</protein>
<feature type="region of interest" description="Disordered" evidence="1">
    <location>
        <begin position="382"/>
        <end position="405"/>
    </location>
</feature>
<proteinExistence type="predicted"/>
<feature type="compositionally biased region" description="Polar residues" evidence="1">
    <location>
        <begin position="481"/>
        <end position="490"/>
    </location>
</feature>
<keyword evidence="3" id="KW-1185">Reference proteome</keyword>
<evidence type="ECO:0000313" key="2">
    <source>
        <dbReference type="EMBL" id="TGO75432.1"/>
    </source>
</evidence>
<dbReference type="EMBL" id="PQXM01000212">
    <property type="protein sequence ID" value="TGO75432.1"/>
    <property type="molecule type" value="Genomic_DNA"/>
</dbReference>
<feature type="region of interest" description="Disordered" evidence="1">
    <location>
        <begin position="480"/>
        <end position="526"/>
    </location>
</feature>
<dbReference type="AlphaFoldDB" id="A0A4Z1JW04"/>
<feature type="region of interest" description="Disordered" evidence="1">
    <location>
        <begin position="1"/>
        <end position="52"/>
    </location>
</feature>
<gene>
    <name evidence="2" type="ORF">BELL_0213g00060</name>
</gene>
<accession>A0A4Z1JW04</accession>
<evidence type="ECO:0000256" key="1">
    <source>
        <dbReference type="SAM" id="MobiDB-lite"/>
    </source>
</evidence>
<organism evidence="2 3">
    <name type="scientific">Botrytis elliptica</name>
    <dbReference type="NCBI Taxonomy" id="278938"/>
    <lineage>
        <taxon>Eukaryota</taxon>
        <taxon>Fungi</taxon>
        <taxon>Dikarya</taxon>
        <taxon>Ascomycota</taxon>
        <taxon>Pezizomycotina</taxon>
        <taxon>Leotiomycetes</taxon>
        <taxon>Helotiales</taxon>
        <taxon>Sclerotiniaceae</taxon>
        <taxon>Botrytis</taxon>
    </lineage>
</organism>
<feature type="region of interest" description="Disordered" evidence="1">
    <location>
        <begin position="426"/>
        <end position="453"/>
    </location>
</feature>
<reference evidence="2 3" key="1">
    <citation type="submission" date="2017-12" db="EMBL/GenBank/DDBJ databases">
        <title>Comparative genomics of Botrytis spp.</title>
        <authorList>
            <person name="Valero-Jimenez C.A."/>
            <person name="Tapia P."/>
            <person name="Veloso J."/>
            <person name="Silva-Moreno E."/>
            <person name="Staats M."/>
            <person name="Valdes J.H."/>
            <person name="Van Kan J.A.L."/>
        </authorList>
    </citation>
    <scope>NUCLEOTIDE SEQUENCE [LARGE SCALE GENOMIC DNA]</scope>
    <source>
        <strain evidence="2 3">Be9601</strain>
    </source>
</reference>
<feature type="compositionally biased region" description="Polar residues" evidence="1">
    <location>
        <begin position="14"/>
        <end position="52"/>
    </location>
</feature>
<dbReference type="Proteomes" id="UP000297229">
    <property type="component" value="Unassembled WGS sequence"/>
</dbReference>
<sequence>MHRPFQRYPGQGLANENPTPNYPENLNFQSPQHHTNTGPSVSQPISVNPGSEYLSNQFHPMIENGWNLPSPMLANGSNGGQPMEFNHFESYYPNLRSHNIGANTLVPIEENGQSSQQWREAFQDQLNFNAQFQQPNVNAGQFLPQATIFNAPTPCQLHQWVNGSLRTFAPIAAYGPNPQQVQGEFGNELGFGRLNSNGGYAPQYRIRLCKLRDQLTSIAREIKLRTVESISAGSEHVQPQGIEEFFMLYLTCAPYTNLQKVILGQYVLQGGCVWYTNLPPPAPKILRSSRATNSFLSSPIPFKLDTSKRKGQTNDGIDENQCAPKEVSPIDTTDRDTALQDPNYYELDDVDYPAPLDSGGSLVDPDYFDVCSEYSLSISINDGGSRSSSSSHRPGKSNGSLSTPFRRVRSLSPCAPVFVPASEGHQTVSSVNEDHGPLESPDNKISSKSHSEPAKARIYSPCMKHVSLVDEKMLTDPFVSKSPSNKTTPSVRYIQRDRSYLSTPPTPISPSLHTSPSALGSQSPRERYVAPTPMEIPSNICFIRTKPGSGIRICILPGNTWVDLPQIGIHHYDQDLPEIHYVMGSASWFYSQPWVPILYQEILTRKSLKRFEKLKEAPTQSVLELSAIPTGYVDFYGKPIFFQAGNSRPEPEAVSCPSGDDLGVNWNATPAERKRIKLTKLRQMWEEWQESARDARFFWHLWEQWGQIKGWTDEHTKRGDNAKGKEVDMPDHYKLMKIVMFTSKNGFGTKQIGPEDKKKILNGRSIKQFNRDWEERQRKFGNSNWWK</sequence>
<name>A0A4Z1JW04_9HELO</name>
<feature type="compositionally biased region" description="Low complexity" evidence="1">
    <location>
        <begin position="382"/>
        <end position="400"/>
    </location>
</feature>